<accession>A0AAE0KKU0</accession>
<keyword evidence="4" id="KW-1185">Reference proteome</keyword>
<keyword evidence="1" id="KW-0175">Coiled coil</keyword>
<reference evidence="3" key="2">
    <citation type="submission" date="2023-06" db="EMBL/GenBank/DDBJ databases">
        <authorList>
            <consortium name="Lawrence Berkeley National Laboratory"/>
            <person name="Haridas S."/>
            <person name="Hensen N."/>
            <person name="Bonometti L."/>
            <person name="Westerberg I."/>
            <person name="Brannstrom I.O."/>
            <person name="Guillou S."/>
            <person name="Cros-Aarteil S."/>
            <person name="Calhoun S."/>
            <person name="Kuo A."/>
            <person name="Mondo S."/>
            <person name="Pangilinan J."/>
            <person name="Riley R."/>
            <person name="LaButti K."/>
            <person name="Andreopoulos B."/>
            <person name="Lipzen A."/>
            <person name="Chen C."/>
            <person name="Yanf M."/>
            <person name="Daum C."/>
            <person name="Ng V."/>
            <person name="Clum A."/>
            <person name="Steindorff A."/>
            <person name="Ohm R."/>
            <person name="Martin F."/>
            <person name="Silar P."/>
            <person name="Natvig D."/>
            <person name="Lalanne C."/>
            <person name="Gautier V."/>
            <person name="Ament-velasquez S.L."/>
            <person name="Kruys A."/>
            <person name="Hutchinson M.I."/>
            <person name="Powell A.J."/>
            <person name="Barry K."/>
            <person name="Miller A.N."/>
            <person name="Grigoriev I.V."/>
            <person name="Debuchy R."/>
            <person name="Gladieux P."/>
            <person name="Thoren M.H."/>
            <person name="Johannesson H."/>
        </authorList>
    </citation>
    <scope>NUCLEOTIDE SEQUENCE</scope>
    <source>
        <strain evidence="3">CBS 232.78</strain>
    </source>
</reference>
<dbReference type="Proteomes" id="UP001285441">
    <property type="component" value="Unassembled WGS sequence"/>
</dbReference>
<feature type="compositionally biased region" description="Basic and acidic residues" evidence="2">
    <location>
        <begin position="315"/>
        <end position="326"/>
    </location>
</feature>
<feature type="region of interest" description="Disordered" evidence="2">
    <location>
        <begin position="315"/>
        <end position="370"/>
    </location>
</feature>
<feature type="region of interest" description="Disordered" evidence="2">
    <location>
        <begin position="252"/>
        <end position="277"/>
    </location>
</feature>
<feature type="region of interest" description="Disordered" evidence="2">
    <location>
        <begin position="15"/>
        <end position="64"/>
    </location>
</feature>
<feature type="region of interest" description="Disordered" evidence="2">
    <location>
        <begin position="594"/>
        <end position="622"/>
    </location>
</feature>
<feature type="compositionally biased region" description="Polar residues" evidence="2">
    <location>
        <begin position="502"/>
        <end position="517"/>
    </location>
</feature>
<evidence type="ECO:0000256" key="1">
    <source>
        <dbReference type="SAM" id="Coils"/>
    </source>
</evidence>
<dbReference type="AlphaFoldDB" id="A0AAE0KKU0"/>
<evidence type="ECO:0000313" key="4">
    <source>
        <dbReference type="Proteomes" id="UP001285441"/>
    </source>
</evidence>
<feature type="coiled-coil region" evidence="1">
    <location>
        <begin position="166"/>
        <end position="200"/>
    </location>
</feature>
<organism evidence="3 4">
    <name type="scientific">Podospora didyma</name>
    <dbReference type="NCBI Taxonomy" id="330526"/>
    <lineage>
        <taxon>Eukaryota</taxon>
        <taxon>Fungi</taxon>
        <taxon>Dikarya</taxon>
        <taxon>Ascomycota</taxon>
        <taxon>Pezizomycotina</taxon>
        <taxon>Sordariomycetes</taxon>
        <taxon>Sordariomycetidae</taxon>
        <taxon>Sordariales</taxon>
        <taxon>Podosporaceae</taxon>
        <taxon>Podospora</taxon>
    </lineage>
</organism>
<evidence type="ECO:0000313" key="3">
    <source>
        <dbReference type="EMBL" id="KAK3378318.1"/>
    </source>
</evidence>
<feature type="region of interest" description="Disordered" evidence="2">
    <location>
        <begin position="78"/>
        <end position="123"/>
    </location>
</feature>
<feature type="compositionally biased region" description="Polar residues" evidence="2">
    <location>
        <begin position="357"/>
        <end position="370"/>
    </location>
</feature>
<evidence type="ECO:0000256" key="2">
    <source>
        <dbReference type="SAM" id="MobiDB-lite"/>
    </source>
</evidence>
<feature type="compositionally biased region" description="Basic and acidic residues" evidence="2">
    <location>
        <begin position="261"/>
        <end position="277"/>
    </location>
</feature>
<reference evidence="3" key="1">
    <citation type="journal article" date="2023" name="Mol. Phylogenet. Evol.">
        <title>Genome-scale phylogeny and comparative genomics of the fungal order Sordariales.</title>
        <authorList>
            <person name="Hensen N."/>
            <person name="Bonometti L."/>
            <person name="Westerberg I."/>
            <person name="Brannstrom I.O."/>
            <person name="Guillou S."/>
            <person name="Cros-Aarteil S."/>
            <person name="Calhoun S."/>
            <person name="Haridas S."/>
            <person name="Kuo A."/>
            <person name="Mondo S."/>
            <person name="Pangilinan J."/>
            <person name="Riley R."/>
            <person name="LaButti K."/>
            <person name="Andreopoulos B."/>
            <person name="Lipzen A."/>
            <person name="Chen C."/>
            <person name="Yan M."/>
            <person name="Daum C."/>
            <person name="Ng V."/>
            <person name="Clum A."/>
            <person name="Steindorff A."/>
            <person name="Ohm R.A."/>
            <person name="Martin F."/>
            <person name="Silar P."/>
            <person name="Natvig D.O."/>
            <person name="Lalanne C."/>
            <person name="Gautier V."/>
            <person name="Ament-Velasquez S.L."/>
            <person name="Kruys A."/>
            <person name="Hutchinson M.I."/>
            <person name="Powell A.J."/>
            <person name="Barry K."/>
            <person name="Miller A.N."/>
            <person name="Grigoriev I.V."/>
            <person name="Debuchy R."/>
            <person name="Gladieux P."/>
            <person name="Hiltunen Thoren M."/>
            <person name="Johannesson H."/>
        </authorList>
    </citation>
    <scope>NUCLEOTIDE SEQUENCE</scope>
    <source>
        <strain evidence="3">CBS 232.78</strain>
    </source>
</reference>
<name>A0AAE0KKU0_9PEZI</name>
<gene>
    <name evidence="3" type="ORF">B0H63DRAFT_479546</name>
</gene>
<feature type="compositionally biased region" description="Low complexity" evidence="2">
    <location>
        <begin position="15"/>
        <end position="38"/>
    </location>
</feature>
<sequence>MTDIGWLRNFNRSRSAAAGASGGQSSASSSAAPNNSSSFHDNGPPEVHQQQGQHSPARRRAAVHRVSSFLSLGGSSTREHYLDRVPSPTKSWDGSGGGAGGDVDSSGNSGGGGDLESGGDPEIAWHNPNLMQLVETLQAAMISKRDALAPIPVMYNAYVLALLEGFGRVTKELRTAEDRLDELKNLREKELEQFRSMSEEWMRREGDYKAEIKRLELTLAKESKDGVLSVALARQESKIDRSASKRFQARLKRLSNSQEQELNKKIPEEEERQKVDLSEATACYKTIGDMPRIHDPNNDVLMSRFVEEREKFDGRFQREQQQRDRFASNPVDTMRPRRSRKTNDKPQPYPDSSSSSNHSATTLGSPQRQDFVSSRVPVAPHLNHSVSHAFHGNDWTESFQAQTGGEVANVGTKPGDNKPKSPVETAEFTANSMTVTDVPSQLRALQKNGNGPKYDKPSLATRPRRSRGYSFEKGDDDTISVPTLVLRGHPRLMSTPPATDLSEPQNANIPTHYSRSLDSVDPLEAPIDGSMEGLTWQSSAKNTRPALQESSSYSSSLVSRAISTHEFNSCSLHPSTSTGSVVWVGDRESLSKNTANRARHLSSALAESEGDQSTNKHTADGDLMSLSSGGGYFYMAYAAPSSARILPGVVLTPPSRNGTVETPMDARRESAGNFGISGAATPIKGRNMETRASSSQSVVPSKVPSAATNVVAMPYAPNASTASEAARVAAVRALTLQSHSASPDDGSIRSRKG</sequence>
<protein>
    <submittedName>
        <fullName evidence="3">Uncharacterized protein</fullName>
    </submittedName>
</protein>
<comment type="caution">
    <text evidence="3">The sequence shown here is derived from an EMBL/GenBank/DDBJ whole genome shotgun (WGS) entry which is preliminary data.</text>
</comment>
<proteinExistence type="predicted"/>
<feature type="region of interest" description="Disordered" evidence="2">
    <location>
        <begin position="445"/>
        <end position="528"/>
    </location>
</feature>
<dbReference type="EMBL" id="JAULSW010000006">
    <property type="protein sequence ID" value="KAK3378318.1"/>
    <property type="molecule type" value="Genomic_DNA"/>
</dbReference>